<dbReference type="EMBL" id="MUXF01000004">
    <property type="protein sequence ID" value="PUE67166.1"/>
    <property type="molecule type" value="Genomic_DNA"/>
</dbReference>
<name>A0ABX5JIU2_9BACT</name>
<evidence type="ECO:0000313" key="2">
    <source>
        <dbReference type="Proteomes" id="UP000251311"/>
    </source>
</evidence>
<accession>A0ABX5JIU2</accession>
<evidence type="ECO:0000313" key="1">
    <source>
        <dbReference type="EMBL" id="PUE67166.1"/>
    </source>
</evidence>
<evidence type="ECO:0008006" key="3">
    <source>
        <dbReference type="Google" id="ProtNLM"/>
    </source>
</evidence>
<organism evidence="1 2">
    <name type="scientific">Arcobacter lacus</name>
    <dbReference type="NCBI Taxonomy" id="1912876"/>
    <lineage>
        <taxon>Bacteria</taxon>
        <taxon>Pseudomonadati</taxon>
        <taxon>Campylobacterota</taxon>
        <taxon>Epsilonproteobacteria</taxon>
        <taxon>Campylobacterales</taxon>
        <taxon>Arcobacteraceae</taxon>
        <taxon>Arcobacter</taxon>
    </lineage>
</organism>
<dbReference type="InterPro" id="IPR012441">
    <property type="entry name" value="DUF1643"/>
</dbReference>
<dbReference type="RefSeq" id="WP_108527229.1">
    <property type="nucleotide sequence ID" value="NZ_MUXF01000004.1"/>
</dbReference>
<proteinExistence type="predicted"/>
<dbReference type="Pfam" id="PF07799">
    <property type="entry name" value="DUF1643"/>
    <property type="match status" value="1"/>
</dbReference>
<gene>
    <name evidence="1" type="ORF">B0175_03050</name>
</gene>
<reference evidence="1 2" key="1">
    <citation type="submission" date="2017-02" db="EMBL/GenBank/DDBJ databases">
        <title>Arcobacter lacus sp. nov., a new species isolated from reclaimed water.</title>
        <authorList>
            <person name="Figueras M.J."/>
            <person name="Perez-Cataluna A."/>
            <person name="Salas-Masso N."/>
        </authorList>
    </citation>
    <scope>NUCLEOTIDE SEQUENCE [LARGE SCALE GENOMIC DNA]</scope>
    <source>
        <strain evidence="1 2">RW43-9</strain>
    </source>
</reference>
<comment type="caution">
    <text evidence="1">The sequence shown here is derived from an EMBL/GenBank/DDBJ whole genome shotgun (WGS) entry which is preliminary data.</text>
</comment>
<keyword evidence="2" id="KW-1185">Reference proteome</keyword>
<dbReference type="Proteomes" id="UP000251311">
    <property type="component" value="Unassembled WGS sequence"/>
</dbReference>
<protein>
    <recommendedName>
        <fullName evidence="3">DUF1643 domain-containing protein</fullName>
    </recommendedName>
</protein>
<sequence length="200" mass="23580">MIKVTATFTQLEDYSFRYNTKMFFGDTYSTCLGTVFMLNPGSALPIDKDVFISENITVNNIEVHLDQTMHSVKNMIYFHYGQNVNGFFNIINLFNLRNENLKEAIITLNKIKNNSEVKKFLFYDIQKLNKIVLESPFIWLAWGTKLTTELEDIIEENYEMLSKKAVFIPLKNDFPYIKHPLYMTKKQREYLKDTIENLLV</sequence>